<evidence type="ECO:0000256" key="11">
    <source>
        <dbReference type="ARBA" id="ARBA00074143"/>
    </source>
</evidence>
<evidence type="ECO:0000313" key="16">
    <source>
        <dbReference type="Proteomes" id="UP000494163"/>
    </source>
</evidence>
<keyword evidence="5" id="KW-0221">Differentiation</keyword>
<dbReference type="InterPro" id="IPR016201">
    <property type="entry name" value="PSI"/>
</dbReference>
<evidence type="ECO:0000259" key="14">
    <source>
        <dbReference type="PROSITE" id="PS51004"/>
    </source>
</evidence>
<dbReference type="GO" id="GO:0030335">
    <property type="term" value="P:positive regulation of cell migration"/>
    <property type="evidence" value="ECO:0007669"/>
    <property type="project" value="TreeGrafter"/>
</dbReference>
<evidence type="ECO:0000313" key="15">
    <source>
        <dbReference type="EMBL" id="ALC39126.1"/>
    </source>
</evidence>
<feature type="region of interest" description="Disordered" evidence="13">
    <location>
        <begin position="582"/>
        <end position="619"/>
    </location>
</feature>
<evidence type="ECO:0000256" key="1">
    <source>
        <dbReference type="ARBA" id="ARBA00004370"/>
    </source>
</evidence>
<proteinExistence type="inferred from homology"/>
<keyword evidence="4" id="KW-0812">Transmembrane</keyword>
<comment type="subcellular location">
    <subcellularLocation>
        <location evidence="1">Membrane</location>
    </subcellularLocation>
</comment>
<dbReference type="SUPFAM" id="SSF101912">
    <property type="entry name" value="Sema domain"/>
    <property type="match status" value="2"/>
</dbReference>
<evidence type="ECO:0000256" key="9">
    <source>
        <dbReference type="ARBA" id="ARBA00023157"/>
    </source>
</evidence>
<dbReference type="Proteomes" id="UP000494163">
    <property type="component" value="Chromosome 2L"/>
</dbReference>
<evidence type="ECO:0000256" key="7">
    <source>
        <dbReference type="ARBA" id="ARBA00022989"/>
    </source>
</evidence>
<gene>
    <name evidence="15" type="ORF">Dbus_chr2Lg1211</name>
</gene>
<protein>
    <recommendedName>
        <fullName evidence="11">Semaphorin-1A</fullName>
    </recommendedName>
</protein>
<evidence type="ECO:0000256" key="3">
    <source>
        <dbReference type="ARBA" id="ARBA00022473"/>
    </source>
</evidence>
<feature type="region of interest" description="Disordered" evidence="13">
    <location>
        <begin position="358"/>
        <end position="386"/>
    </location>
</feature>
<keyword evidence="16" id="KW-1185">Reference proteome</keyword>
<feature type="region of interest" description="Disordered" evidence="13">
    <location>
        <begin position="483"/>
        <end position="505"/>
    </location>
</feature>
<dbReference type="OrthoDB" id="9988752at2759"/>
<reference evidence="15 16" key="1">
    <citation type="submission" date="2015-08" db="EMBL/GenBank/DDBJ databases">
        <title>Ancestral chromatin configuration constrains chromatin evolution on differentiating sex chromosomes in Drosophila.</title>
        <authorList>
            <person name="Zhou Q."/>
            <person name="Bachtrog D."/>
        </authorList>
    </citation>
    <scope>NUCLEOTIDE SEQUENCE [LARGE SCALE GENOMIC DNA]</scope>
    <source>
        <tissue evidence="15">Whole larvae</tissue>
    </source>
</reference>
<dbReference type="GO" id="GO:0007411">
    <property type="term" value="P:axon guidance"/>
    <property type="evidence" value="ECO:0007669"/>
    <property type="project" value="TreeGrafter"/>
</dbReference>
<evidence type="ECO:0000256" key="10">
    <source>
        <dbReference type="ARBA" id="ARBA00023180"/>
    </source>
</evidence>
<dbReference type="GO" id="GO:0030215">
    <property type="term" value="F:semaphorin receptor binding"/>
    <property type="evidence" value="ECO:0007669"/>
    <property type="project" value="InterPro"/>
</dbReference>
<accession>A0A0M4E9Z8</accession>
<dbReference type="InterPro" id="IPR002165">
    <property type="entry name" value="Plexin_repeat"/>
</dbReference>
<dbReference type="GO" id="GO:0071526">
    <property type="term" value="P:semaphorin-plexin signaling pathway"/>
    <property type="evidence" value="ECO:0007669"/>
    <property type="project" value="TreeGrafter"/>
</dbReference>
<keyword evidence="8" id="KW-0472">Membrane</keyword>
<evidence type="ECO:0000256" key="4">
    <source>
        <dbReference type="ARBA" id="ARBA00022692"/>
    </source>
</evidence>
<dbReference type="AlphaFoldDB" id="A0A0M4E9Z8"/>
<evidence type="ECO:0000256" key="13">
    <source>
        <dbReference type="SAM" id="MobiDB-lite"/>
    </source>
</evidence>
<dbReference type="InterPro" id="IPR027231">
    <property type="entry name" value="Semaphorin"/>
</dbReference>
<dbReference type="InterPro" id="IPR036352">
    <property type="entry name" value="Semap_dom_sf"/>
</dbReference>
<keyword evidence="3" id="KW-0217">Developmental protein</keyword>
<evidence type="ECO:0000256" key="8">
    <source>
        <dbReference type="ARBA" id="ARBA00023136"/>
    </source>
</evidence>
<feature type="compositionally biased region" description="Acidic residues" evidence="13">
    <location>
        <begin position="483"/>
        <end position="500"/>
    </location>
</feature>
<dbReference type="SUPFAM" id="SSF103575">
    <property type="entry name" value="Plexin repeat"/>
    <property type="match status" value="1"/>
</dbReference>
<dbReference type="FunFam" id="3.30.1680.10:FF:000016">
    <property type="entry name" value="Putative Semaphorin-6B"/>
    <property type="match status" value="1"/>
</dbReference>
<dbReference type="SMART" id="SM00423">
    <property type="entry name" value="PSI"/>
    <property type="match status" value="1"/>
</dbReference>
<evidence type="ECO:0000256" key="5">
    <source>
        <dbReference type="ARBA" id="ARBA00022782"/>
    </source>
</evidence>
<feature type="domain" description="Sema" evidence="14">
    <location>
        <begin position="1"/>
        <end position="77"/>
    </location>
</feature>
<dbReference type="Gene3D" id="3.30.1680.10">
    <property type="entry name" value="ligand-binding face of the semaphorins, domain 2"/>
    <property type="match status" value="1"/>
</dbReference>
<keyword evidence="9" id="KW-1015">Disulfide bond</keyword>
<name>A0A0M4E9Z8_DROBS</name>
<comment type="caution">
    <text evidence="12">Lacks conserved residue(s) required for the propagation of feature annotation.</text>
</comment>
<keyword evidence="6" id="KW-0524">Neurogenesis</keyword>
<dbReference type="PROSITE" id="PS51004">
    <property type="entry name" value="SEMA"/>
    <property type="match status" value="1"/>
</dbReference>
<dbReference type="Pfam" id="PF01437">
    <property type="entry name" value="PSI"/>
    <property type="match status" value="1"/>
</dbReference>
<keyword evidence="10" id="KW-0325">Glycoprotein</keyword>
<feature type="region of interest" description="Disordered" evidence="13">
    <location>
        <begin position="414"/>
        <end position="456"/>
    </location>
</feature>
<evidence type="ECO:0000256" key="2">
    <source>
        <dbReference type="ARBA" id="ARBA00009492"/>
    </source>
</evidence>
<dbReference type="Gene3D" id="2.130.10.10">
    <property type="entry name" value="YVTN repeat-like/Quinoprotein amine dehydrogenase"/>
    <property type="match status" value="2"/>
</dbReference>
<evidence type="ECO:0000256" key="6">
    <source>
        <dbReference type="ARBA" id="ARBA00022902"/>
    </source>
</evidence>
<dbReference type="InterPro" id="IPR015943">
    <property type="entry name" value="WD40/YVTN_repeat-like_dom_sf"/>
</dbReference>
<sequence>MVVPSPGRLFVCGTNSFRPMCNTYVINDNNYTLEATKNGQAVCPYDPRHNSTSVLADSELYSGTVADFSGSDPIIYREPLQTEQYDSLSLNDHGKIIKSVNAESADTAEKVSSVVIEEIDVLTKSEPIRNLEIVRTMQYDQPKDGSYDDGKLIIVTDSQVIAIQLHRCHNDKITSCSECVALQDPYCAWDKIAGKCRSHGAPRWLEENYFYQNVATGQHAACPSGKINSKDANVGEQKGFRNDMDLLDSRRQSKDQEIIDNIDKNFEDIINAQYTVETLVMAVLAGSVFSLLVGFFTGYFCGRRCHKDEDDNLPYPDTEYEYFEQRQNVNSFPSSCRIQQEPKLLPQVEEVTYAEPVLLPQPPPQNKMHSPKNTLRKPPMHQMHQGPNSETLFQFQPDGYNTQQTYRGRDNFGTLRSHQVMGDNYRRGDGFSTTRSVKKPQSPAEPAPHPSSSPSYELYEARAPLHFRHAYSDARFQPYDDDYEQDEQHDVDDEEDELEDTSSLAMITPPPPYDQPQLTTAVASSVAAAPPLPPPRKFRFGNRELFSMSPGTPKSSAITPTKLGAAAAAMFATPQMAQLNRKWAHLQRKRRRRNSSNGDSKELDKLVLQSVDWDENEMY</sequence>
<comment type="similarity">
    <text evidence="2">Belongs to the semaphorin family.</text>
</comment>
<dbReference type="SMR" id="A0A0M4E9Z8"/>
<dbReference type="EMBL" id="CP012523">
    <property type="protein sequence ID" value="ALC39126.1"/>
    <property type="molecule type" value="Genomic_DNA"/>
</dbReference>
<organism evidence="15 16">
    <name type="scientific">Drosophila busckii</name>
    <name type="common">Fruit fly</name>
    <dbReference type="NCBI Taxonomy" id="30019"/>
    <lineage>
        <taxon>Eukaryota</taxon>
        <taxon>Metazoa</taxon>
        <taxon>Ecdysozoa</taxon>
        <taxon>Arthropoda</taxon>
        <taxon>Hexapoda</taxon>
        <taxon>Insecta</taxon>
        <taxon>Pterygota</taxon>
        <taxon>Neoptera</taxon>
        <taxon>Endopterygota</taxon>
        <taxon>Diptera</taxon>
        <taxon>Brachycera</taxon>
        <taxon>Muscomorpha</taxon>
        <taxon>Ephydroidea</taxon>
        <taxon>Drosophilidae</taxon>
        <taxon>Drosophila</taxon>
    </lineage>
</organism>
<dbReference type="PANTHER" id="PTHR11036">
    <property type="entry name" value="SEMAPHORIN"/>
    <property type="match status" value="1"/>
</dbReference>
<dbReference type="STRING" id="30019.A0A0M4E9Z8"/>
<dbReference type="GO" id="GO:0045499">
    <property type="term" value="F:chemorepellent activity"/>
    <property type="evidence" value="ECO:0007669"/>
    <property type="project" value="TreeGrafter"/>
</dbReference>
<dbReference type="PANTHER" id="PTHR11036:SF127">
    <property type="entry name" value="SEMAPHORIN-1A"/>
    <property type="match status" value="1"/>
</dbReference>
<keyword evidence="7" id="KW-1133">Transmembrane helix</keyword>
<feature type="compositionally biased region" description="Basic residues" evidence="13">
    <location>
        <begin position="582"/>
        <end position="594"/>
    </location>
</feature>
<dbReference type="GO" id="GO:0005886">
    <property type="term" value="C:plasma membrane"/>
    <property type="evidence" value="ECO:0007669"/>
    <property type="project" value="TreeGrafter"/>
</dbReference>
<dbReference type="InterPro" id="IPR001627">
    <property type="entry name" value="Semap_dom"/>
</dbReference>
<evidence type="ECO:0000256" key="12">
    <source>
        <dbReference type="PROSITE-ProRule" id="PRU00352"/>
    </source>
</evidence>